<dbReference type="PANTHER" id="PTHR33545">
    <property type="entry name" value="UPF0750 MEMBRANE PROTEIN YITT-RELATED"/>
    <property type="match status" value="1"/>
</dbReference>
<dbReference type="PIRSF" id="PIRSF006483">
    <property type="entry name" value="Membrane_protein_YitT"/>
    <property type="match status" value="1"/>
</dbReference>
<dbReference type="Gene3D" id="3.30.70.120">
    <property type="match status" value="1"/>
</dbReference>
<organism evidence="8 9">
    <name type="scientific">Pediococcus claussenii (strain ATCC BAA-344 / DSM 14800 / JCM 18046 / KCTC 3811 / LMG 21948 / P06)</name>
    <dbReference type="NCBI Taxonomy" id="701521"/>
    <lineage>
        <taxon>Bacteria</taxon>
        <taxon>Bacillati</taxon>
        <taxon>Bacillota</taxon>
        <taxon>Bacilli</taxon>
        <taxon>Lactobacillales</taxon>
        <taxon>Lactobacillaceae</taxon>
        <taxon>Pediococcus</taxon>
    </lineage>
</organism>
<dbReference type="PANTHER" id="PTHR33545:SF10">
    <property type="entry name" value="UPF0750 MEMBRANE PROTEIN YPJC"/>
    <property type="match status" value="1"/>
</dbReference>
<reference evidence="8 9" key="1">
    <citation type="journal article" date="2012" name="J. Bacteriol.">
        <title>Complete Genome Sequence of the Beer Spoilage Organism Pediococcus claussenii ATCC BAA-344T.</title>
        <authorList>
            <person name="Pittet V."/>
            <person name="Abegunde T."/>
            <person name="Marfleet T."/>
            <person name="Haakensen M."/>
            <person name="Morrow K."/>
            <person name="Jayaprakash T."/>
            <person name="Schroeder K."/>
            <person name="Trost B."/>
            <person name="Byrns S."/>
            <person name="Bergsveinson J."/>
            <person name="Kusalik A."/>
            <person name="Ziola B."/>
        </authorList>
    </citation>
    <scope>NUCLEOTIDE SEQUENCE [LARGE SCALE GENOMIC DNA]</scope>
    <source>
        <strain evidence="8 9">ATCC BAA-344</strain>
    </source>
</reference>
<keyword evidence="5 6" id="KW-0472">Membrane</keyword>
<keyword evidence="3 6" id="KW-0812">Transmembrane</keyword>
<protein>
    <recommendedName>
        <fullName evidence="7">DUF2179 domain-containing protein</fullName>
    </recommendedName>
</protein>
<dbReference type="eggNOG" id="COG1284">
    <property type="taxonomic scope" value="Bacteria"/>
</dbReference>
<dbReference type="GO" id="GO:0005886">
    <property type="term" value="C:plasma membrane"/>
    <property type="evidence" value="ECO:0007669"/>
    <property type="project" value="UniProtKB-SubCell"/>
</dbReference>
<feature type="transmembrane region" description="Helical" evidence="6">
    <location>
        <begin position="49"/>
        <end position="71"/>
    </location>
</feature>
<evidence type="ECO:0000256" key="1">
    <source>
        <dbReference type="ARBA" id="ARBA00004651"/>
    </source>
</evidence>
<feature type="transmembrane region" description="Helical" evidence="6">
    <location>
        <begin position="12"/>
        <end position="29"/>
    </location>
</feature>
<dbReference type="KEGG" id="pce:PECL_912"/>
<dbReference type="InterPro" id="IPR015867">
    <property type="entry name" value="N-reg_PII/ATP_PRibTrfase_C"/>
</dbReference>
<evidence type="ECO:0000259" key="7">
    <source>
        <dbReference type="Pfam" id="PF10035"/>
    </source>
</evidence>
<dbReference type="EMBL" id="CP003137">
    <property type="protein sequence ID" value="AEV95181.1"/>
    <property type="molecule type" value="Genomic_DNA"/>
</dbReference>
<dbReference type="PATRIC" id="fig|701521.8.peg.860"/>
<accession>G8PD46</accession>
<gene>
    <name evidence="8" type="ordered locus">PECL_912</name>
</gene>
<dbReference type="Pfam" id="PF10035">
    <property type="entry name" value="DUF2179"/>
    <property type="match status" value="1"/>
</dbReference>
<feature type="transmembrane region" description="Helical" evidence="6">
    <location>
        <begin position="78"/>
        <end position="97"/>
    </location>
</feature>
<keyword evidence="4 6" id="KW-1133">Transmembrane helix</keyword>
<sequence>MQKDESLRLIDFVMITLGCCLYGLGLAVINIPNDLSEGGVTGITLILRALLHIDPAFSTLAINIPLIFIGYRFLGKRSLIYTIYGTFALSFSLYIWQRVPISLNIHHDMFIAGILAGLAGGFGSGLVYRFGGTTGGTDVVAKIFEKERGIPMGQTLFALDALVLTASLCYIDVVHMMYTLLAAYVFSRIVNFTQVGSYSDRGLLIISSNPESVAQALMDELLRGASFIHIQGAYSKDEREMVYCVVASNELQVAKRIINRIDPQAFTSIIDVNEALGEGFTYDSPTGKPARK</sequence>
<name>G8PD46_PEDCP</name>
<keyword evidence="2" id="KW-1003">Cell membrane</keyword>
<dbReference type="STRING" id="701521.PECL_912"/>
<dbReference type="InterPro" id="IPR019264">
    <property type="entry name" value="DUF2179"/>
</dbReference>
<dbReference type="RefSeq" id="WP_014215378.1">
    <property type="nucleotide sequence ID" value="NC_016605.1"/>
</dbReference>
<dbReference type="Pfam" id="PF02588">
    <property type="entry name" value="YitT_membrane"/>
    <property type="match status" value="1"/>
</dbReference>
<feature type="domain" description="DUF2179" evidence="7">
    <location>
        <begin position="223"/>
        <end position="277"/>
    </location>
</feature>
<dbReference type="Proteomes" id="UP000005444">
    <property type="component" value="Chromosome"/>
</dbReference>
<evidence type="ECO:0000256" key="4">
    <source>
        <dbReference type="ARBA" id="ARBA00022989"/>
    </source>
</evidence>
<comment type="subcellular location">
    <subcellularLocation>
        <location evidence="1">Cell membrane</location>
        <topology evidence="1">Multi-pass membrane protein</topology>
    </subcellularLocation>
</comment>
<dbReference type="CDD" id="cd16380">
    <property type="entry name" value="YitT_C"/>
    <property type="match status" value="1"/>
</dbReference>
<dbReference type="InterPro" id="IPR051461">
    <property type="entry name" value="UPF0750_membrane"/>
</dbReference>
<feature type="transmembrane region" description="Helical" evidence="6">
    <location>
        <begin position="109"/>
        <end position="128"/>
    </location>
</feature>
<proteinExistence type="predicted"/>
<evidence type="ECO:0000256" key="2">
    <source>
        <dbReference type="ARBA" id="ARBA00022475"/>
    </source>
</evidence>
<keyword evidence="9" id="KW-1185">Reference proteome</keyword>
<evidence type="ECO:0000313" key="8">
    <source>
        <dbReference type="EMBL" id="AEV95181.1"/>
    </source>
</evidence>
<dbReference type="InterPro" id="IPR003740">
    <property type="entry name" value="YitT"/>
</dbReference>
<evidence type="ECO:0000256" key="5">
    <source>
        <dbReference type="ARBA" id="ARBA00023136"/>
    </source>
</evidence>
<evidence type="ECO:0000256" key="3">
    <source>
        <dbReference type="ARBA" id="ARBA00022692"/>
    </source>
</evidence>
<feature type="transmembrane region" description="Helical" evidence="6">
    <location>
        <begin position="156"/>
        <end position="186"/>
    </location>
</feature>
<dbReference type="AlphaFoldDB" id="G8PD46"/>
<evidence type="ECO:0000313" key="9">
    <source>
        <dbReference type="Proteomes" id="UP000005444"/>
    </source>
</evidence>
<evidence type="ECO:0000256" key="6">
    <source>
        <dbReference type="SAM" id="Phobius"/>
    </source>
</evidence>
<dbReference type="HOGENOM" id="CLU_063199_1_1_9"/>